<organism evidence="2 3">
    <name type="scientific">Eumeta variegata</name>
    <name type="common">Bagworm moth</name>
    <name type="synonym">Eumeta japonica</name>
    <dbReference type="NCBI Taxonomy" id="151549"/>
    <lineage>
        <taxon>Eukaryota</taxon>
        <taxon>Metazoa</taxon>
        <taxon>Ecdysozoa</taxon>
        <taxon>Arthropoda</taxon>
        <taxon>Hexapoda</taxon>
        <taxon>Insecta</taxon>
        <taxon>Pterygota</taxon>
        <taxon>Neoptera</taxon>
        <taxon>Endopterygota</taxon>
        <taxon>Lepidoptera</taxon>
        <taxon>Glossata</taxon>
        <taxon>Ditrysia</taxon>
        <taxon>Tineoidea</taxon>
        <taxon>Psychidae</taxon>
        <taxon>Oiketicinae</taxon>
        <taxon>Eumeta</taxon>
    </lineage>
</organism>
<gene>
    <name evidence="2" type="ORF">EVAR_52429_1</name>
</gene>
<comment type="caution">
    <text evidence="2">The sequence shown here is derived from an EMBL/GenBank/DDBJ whole genome shotgun (WGS) entry which is preliminary data.</text>
</comment>
<sequence length="151" mass="16484">MNHIQAVLFNSVTPTVGDEGLARRSGGGGRGWLLRGTRSLCYCLCEFFEMASYRCAKKKQRNYTLKTVCLGVFPGKPRTFENIKSITLILKDLSDHVANRLSAHACARAGRTPPTPAAPPEATTHSTTGRHPTTCFGANIKCLNFKVVKVC</sequence>
<evidence type="ECO:0000313" key="3">
    <source>
        <dbReference type="Proteomes" id="UP000299102"/>
    </source>
</evidence>
<name>A0A4C1YCX3_EUMVA</name>
<feature type="compositionally biased region" description="Low complexity" evidence="1">
    <location>
        <begin position="120"/>
        <end position="129"/>
    </location>
</feature>
<keyword evidence="3" id="KW-1185">Reference proteome</keyword>
<accession>A0A4C1YCX3</accession>
<feature type="region of interest" description="Disordered" evidence="1">
    <location>
        <begin position="108"/>
        <end position="129"/>
    </location>
</feature>
<dbReference type="Proteomes" id="UP000299102">
    <property type="component" value="Unassembled WGS sequence"/>
</dbReference>
<reference evidence="2 3" key="1">
    <citation type="journal article" date="2019" name="Commun. Biol.">
        <title>The bagworm genome reveals a unique fibroin gene that provides high tensile strength.</title>
        <authorList>
            <person name="Kono N."/>
            <person name="Nakamura H."/>
            <person name="Ohtoshi R."/>
            <person name="Tomita M."/>
            <person name="Numata K."/>
            <person name="Arakawa K."/>
        </authorList>
    </citation>
    <scope>NUCLEOTIDE SEQUENCE [LARGE SCALE GENOMIC DNA]</scope>
</reference>
<evidence type="ECO:0000256" key="1">
    <source>
        <dbReference type="SAM" id="MobiDB-lite"/>
    </source>
</evidence>
<proteinExistence type="predicted"/>
<dbReference type="EMBL" id="BGZK01001189">
    <property type="protein sequence ID" value="GBP73868.1"/>
    <property type="molecule type" value="Genomic_DNA"/>
</dbReference>
<dbReference type="AlphaFoldDB" id="A0A4C1YCX3"/>
<protein>
    <submittedName>
        <fullName evidence="2">Uncharacterized protein</fullName>
    </submittedName>
</protein>
<evidence type="ECO:0000313" key="2">
    <source>
        <dbReference type="EMBL" id="GBP73868.1"/>
    </source>
</evidence>